<evidence type="ECO:0000313" key="2">
    <source>
        <dbReference type="Proteomes" id="UP000185924"/>
    </source>
</evidence>
<reference evidence="2" key="1">
    <citation type="submission" date="2017-01" db="EMBL/GenBank/DDBJ databases">
        <authorList>
            <person name="Varghese N."/>
            <person name="Submissions S."/>
        </authorList>
    </citation>
    <scope>NUCLEOTIDE SEQUENCE [LARGE SCALE GENOMIC DNA]</scope>
    <source>
        <strain evidence="2">DM9</strain>
    </source>
</reference>
<keyword evidence="2" id="KW-1185">Reference proteome</keyword>
<protein>
    <recommendedName>
        <fullName evidence="3">SpoIIAA-like</fullName>
    </recommendedName>
</protein>
<proteinExistence type="predicted"/>
<accession>A0A1N6YDX3</accession>
<dbReference type="EMBL" id="FTNM01000003">
    <property type="protein sequence ID" value="SIR12825.1"/>
    <property type="molecule type" value="Genomic_DNA"/>
</dbReference>
<organism evidence="1 2">
    <name type="scientific">Pontibacter lucknowensis</name>
    <dbReference type="NCBI Taxonomy" id="1077936"/>
    <lineage>
        <taxon>Bacteria</taxon>
        <taxon>Pseudomonadati</taxon>
        <taxon>Bacteroidota</taxon>
        <taxon>Cytophagia</taxon>
        <taxon>Cytophagales</taxon>
        <taxon>Hymenobacteraceae</taxon>
        <taxon>Pontibacter</taxon>
    </lineage>
</organism>
<dbReference type="OrthoDB" id="852541at2"/>
<name>A0A1N6YDX3_9BACT</name>
<evidence type="ECO:0008006" key="3">
    <source>
        <dbReference type="Google" id="ProtNLM"/>
    </source>
</evidence>
<evidence type="ECO:0000313" key="1">
    <source>
        <dbReference type="EMBL" id="SIR12825.1"/>
    </source>
</evidence>
<dbReference type="AlphaFoldDB" id="A0A1N6YDX3"/>
<dbReference type="STRING" id="1077936.SAMN05421545_2438"/>
<dbReference type="Proteomes" id="UP000185924">
    <property type="component" value="Unassembled WGS sequence"/>
</dbReference>
<sequence length="140" mass="16057">MLLKPFPFQTLYSSDFYKIEIDKENNLLLSEWQRAVNKDEMIAGGTKLYEALRDTGITRAVANAERLTMLDAPTKEWMSTTFYELLSQTRLQKLARVLPSSLFAKLALEAVATRAEAQNINQFLFKNFSSQKDALAWINE</sequence>
<gene>
    <name evidence="1" type="ORF">SAMN05421545_2438</name>
</gene>
<dbReference type="RefSeq" id="WP_076422311.1">
    <property type="nucleotide sequence ID" value="NZ_FTNM01000003.1"/>
</dbReference>